<accession>A0A285HL17</accession>
<feature type="domain" description="Fumarylacetoacetase-like C-terminal" evidence="2">
    <location>
        <begin position="26"/>
        <end position="223"/>
    </location>
</feature>
<evidence type="ECO:0000313" key="3">
    <source>
        <dbReference type="EMBL" id="PJE27863.1"/>
    </source>
</evidence>
<keyword evidence="1" id="KW-0479">Metal-binding</keyword>
<keyword evidence="6" id="KW-1185">Reference proteome</keyword>
<evidence type="ECO:0000313" key="4">
    <source>
        <dbReference type="EMBL" id="SNY36405.1"/>
    </source>
</evidence>
<evidence type="ECO:0000313" key="5">
    <source>
        <dbReference type="Proteomes" id="UP000231655"/>
    </source>
</evidence>
<dbReference type="GO" id="GO:0018773">
    <property type="term" value="F:acetylpyruvate hydrolase activity"/>
    <property type="evidence" value="ECO:0007669"/>
    <property type="project" value="TreeGrafter"/>
</dbReference>
<protein>
    <submittedName>
        <fullName evidence="3">FAA hydrolase family protein</fullName>
    </submittedName>
    <submittedName>
        <fullName evidence="4">Fumarylpyruvate hydrolase</fullName>
    </submittedName>
</protein>
<dbReference type="RefSeq" id="WP_097143978.1">
    <property type="nucleotide sequence ID" value="NZ_OBEA01000001.1"/>
</dbReference>
<dbReference type="PANTHER" id="PTHR11820">
    <property type="entry name" value="ACYLPYRUVASE"/>
    <property type="match status" value="1"/>
</dbReference>
<reference evidence="4 5" key="1">
    <citation type="submission" date="2017-09" db="EMBL/GenBank/DDBJ databases">
        <authorList>
            <person name="Ehlers B."/>
            <person name="Leendertz F.H."/>
        </authorList>
    </citation>
    <scope>NUCLEOTIDE SEQUENCE [LARGE SCALE GENOMIC DNA]</scope>
    <source>
        <strain evidence="4 5">CGMCC 1.12662</strain>
    </source>
</reference>
<dbReference type="PANTHER" id="PTHR11820:SF90">
    <property type="entry name" value="FLUTATHIONE S-TRANSFERASE"/>
    <property type="match status" value="1"/>
</dbReference>
<dbReference type="EMBL" id="OBEA01000001">
    <property type="protein sequence ID" value="SNY36405.1"/>
    <property type="molecule type" value="Genomic_DNA"/>
</dbReference>
<reference evidence="3 6" key="2">
    <citation type="journal article" date="2018" name="Int. J. Syst. Evol. Microbiol.">
        <title>Pseudooceanicola lipolyticus sp. nov., a marine alphaproteobacterium, reclassification of Oceanicola flagellatus as Pseudooceanicola flagellatus comb. nov. and emended description of the genus Pseudooceanicola.</title>
        <authorList>
            <person name="Huang M.-M."/>
            <person name="Guo L.-L."/>
            <person name="Wu Y.-H."/>
            <person name="Lai Q.-L."/>
            <person name="Shao Z.-Z."/>
            <person name="Wang C.-S."/>
            <person name="Wu M."/>
            <person name="Xu X.-W."/>
        </authorList>
    </citation>
    <scope>NUCLEOTIDE SEQUENCE [LARGE SCALE GENOMIC DNA]</scope>
    <source>
        <strain evidence="3 6">Ar-45</strain>
    </source>
</reference>
<dbReference type="Proteomes" id="UP000231702">
    <property type="component" value="Unassembled WGS sequence"/>
</dbReference>
<dbReference type="InterPro" id="IPR036663">
    <property type="entry name" value="Fumarylacetoacetase_C_sf"/>
</dbReference>
<dbReference type="Pfam" id="PF01557">
    <property type="entry name" value="FAA_hydrolase"/>
    <property type="match status" value="1"/>
</dbReference>
<organism evidence="4 5">
    <name type="scientific">Pseudooceanicola antarcticus</name>
    <dbReference type="NCBI Taxonomy" id="1247613"/>
    <lineage>
        <taxon>Bacteria</taxon>
        <taxon>Pseudomonadati</taxon>
        <taxon>Pseudomonadota</taxon>
        <taxon>Alphaproteobacteria</taxon>
        <taxon>Rhodobacterales</taxon>
        <taxon>Paracoccaceae</taxon>
        <taxon>Pseudooceanicola</taxon>
    </lineage>
</organism>
<dbReference type="Proteomes" id="UP000231655">
    <property type="component" value="Unassembled WGS sequence"/>
</dbReference>
<sequence>MSLFDLPAVPDVPVAGETEGYPVRRIFCVGRNYAAHAAEMGNAVPEVPFYFTKSPAHMILTGETIPYPPGTENFHYEIELVVALGAPLFKARPEETMAAVYGYATGLDMTRRDLQAISKKGGLPWDIAKDVENTAVVGPMTRASDFGPLGTQSISLSVDCETRQSSTLDKMLNDVPALLSHLSGYYHLQPGDLIFTGTPEGVGAVTSGAVLRGEVEGLAPVELTLSEAE</sequence>
<dbReference type="AlphaFoldDB" id="A0A285HL17"/>
<dbReference type="Gene3D" id="3.90.850.10">
    <property type="entry name" value="Fumarylacetoacetase-like, C-terminal domain"/>
    <property type="match status" value="1"/>
</dbReference>
<dbReference type="GO" id="GO:0046872">
    <property type="term" value="F:metal ion binding"/>
    <property type="evidence" value="ECO:0007669"/>
    <property type="project" value="UniProtKB-KW"/>
</dbReference>
<evidence type="ECO:0000256" key="1">
    <source>
        <dbReference type="ARBA" id="ARBA00022723"/>
    </source>
</evidence>
<evidence type="ECO:0000313" key="6">
    <source>
        <dbReference type="Proteomes" id="UP000231702"/>
    </source>
</evidence>
<dbReference type="OrthoDB" id="5197601at2"/>
<keyword evidence="4" id="KW-0670">Pyruvate</keyword>
<evidence type="ECO:0000259" key="2">
    <source>
        <dbReference type="Pfam" id="PF01557"/>
    </source>
</evidence>
<name>A0A285HL17_9RHOB</name>
<dbReference type="EMBL" id="PGTD01000017">
    <property type="protein sequence ID" value="PJE27863.1"/>
    <property type="molecule type" value="Genomic_DNA"/>
</dbReference>
<gene>
    <name evidence="3" type="ORF">CVM39_14955</name>
    <name evidence="4" type="ORF">SAMN06297129_0164</name>
</gene>
<dbReference type="InterPro" id="IPR011234">
    <property type="entry name" value="Fumarylacetoacetase-like_C"/>
</dbReference>
<keyword evidence="4" id="KW-0378">Hydrolase</keyword>
<dbReference type="SUPFAM" id="SSF56529">
    <property type="entry name" value="FAH"/>
    <property type="match status" value="1"/>
</dbReference>
<proteinExistence type="predicted"/>